<comment type="caution">
    <text evidence="3">The sequence shown here is derived from an EMBL/GenBank/DDBJ whole genome shotgun (WGS) entry which is preliminary data.</text>
</comment>
<dbReference type="AlphaFoldDB" id="A0A423UFZ2"/>
<accession>A0A423UFZ2</accession>
<dbReference type="EMBL" id="QRAJ01000001">
    <property type="protein sequence ID" value="ROT87604.1"/>
    <property type="molecule type" value="Genomic_DNA"/>
</dbReference>
<feature type="transmembrane region" description="Helical" evidence="2">
    <location>
        <begin position="150"/>
        <end position="171"/>
    </location>
</feature>
<keyword evidence="2" id="KW-1133">Transmembrane helix</keyword>
<feature type="transmembrane region" description="Helical" evidence="2">
    <location>
        <begin position="199"/>
        <end position="220"/>
    </location>
</feature>
<evidence type="ECO:0000256" key="1">
    <source>
        <dbReference type="SAM" id="MobiDB-lite"/>
    </source>
</evidence>
<dbReference type="InterPro" id="IPR011733">
    <property type="entry name" value="CHP02185_IM"/>
</dbReference>
<feature type="transmembrane region" description="Helical" evidence="2">
    <location>
        <begin position="51"/>
        <end position="71"/>
    </location>
</feature>
<dbReference type="Proteomes" id="UP000285266">
    <property type="component" value="Unassembled WGS sequence"/>
</dbReference>
<reference evidence="3 4" key="1">
    <citation type="submission" date="2018-07" db="EMBL/GenBank/DDBJ databases">
        <title>The role of parmesan cheese in vectoring bovine microbiota.</title>
        <authorList>
            <person name="Lugli G.A."/>
            <person name="Milani C."/>
        </authorList>
    </citation>
    <scope>NUCLEOTIDE SEQUENCE [LARGE SCALE GENOMIC DNA]</scope>
    <source>
        <strain evidence="3 4">BMONG18</strain>
    </source>
</reference>
<evidence type="ECO:0000313" key="3">
    <source>
        <dbReference type="EMBL" id="ROT87604.1"/>
    </source>
</evidence>
<keyword evidence="2" id="KW-0472">Membrane</keyword>
<dbReference type="NCBIfam" id="TIGR02185">
    <property type="entry name" value="Trep_Strep"/>
    <property type="match status" value="1"/>
</dbReference>
<proteinExistence type="predicted"/>
<gene>
    <name evidence="3" type="ORF">BMONG18_0144</name>
</gene>
<name>A0A423UFZ2_9BIFI</name>
<evidence type="ECO:0000256" key="2">
    <source>
        <dbReference type="SAM" id="Phobius"/>
    </source>
</evidence>
<keyword evidence="2" id="KW-0812">Transmembrane</keyword>
<protein>
    <submittedName>
        <fullName evidence="3">Putative bacterial integral membrane protein</fullName>
    </submittedName>
</protein>
<feature type="region of interest" description="Disordered" evidence="1">
    <location>
        <begin position="1"/>
        <end position="29"/>
    </location>
</feature>
<evidence type="ECO:0000313" key="4">
    <source>
        <dbReference type="Proteomes" id="UP000285266"/>
    </source>
</evidence>
<organism evidence="3 4">
    <name type="scientific">Bifidobacterium mongoliense</name>
    <dbReference type="NCBI Taxonomy" id="518643"/>
    <lineage>
        <taxon>Bacteria</taxon>
        <taxon>Bacillati</taxon>
        <taxon>Actinomycetota</taxon>
        <taxon>Actinomycetes</taxon>
        <taxon>Bifidobacteriales</taxon>
        <taxon>Bifidobacteriaceae</taxon>
        <taxon>Bifidobacterium</taxon>
    </lineage>
</organism>
<dbReference type="Pfam" id="PF09605">
    <property type="entry name" value="Trep_Strep"/>
    <property type="match status" value="1"/>
</dbReference>
<feature type="transmembrane region" description="Helical" evidence="2">
    <location>
        <begin position="77"/>
        <end position="96"/>
    </location>
</feature>
<dbReference type="RefSeq" id="WP_123644308.1">
    <property type="nucleotide sequence ID" value="NZ_QRAJ01000001.1"/>
</dbReference>
<sequence>MLNSAKGNPTMNNTTSNTITPSHVPSSHAASNDAAQVSESKHWKNLQPKDWIGVGVYAVVYFVLVYAFGTIGYIPFVYPFCGLLYGLFCQIPVLLLATKVRHFGALTLLGTLCGLVSGLELPSMIPAGIICGLLADLIAMRGSYRNKTTLILSTGMLNLMWFGGSYILIYMNRSSMLGQISQGYGADYANTVSALLPQWTAIVMPIAMFIAGCIGGWLALKVMRKHFERAGLV</sequence>